<evidence type="ECO:0000313" key="3">
    <source>
        <dbReference type="Proteomes" id="UP001642409"/>
    </source>
</evidence>
<evidence type="ECO:0000313" key="2">
    <source>
        <dbReference type="EMBL" id="CAL6059266.1"/>
    </source>
</evidence>
<dbReference type="EMBL" id="CAXDID020000225">
    <property type="protein sequence ID" value="CAL6059266.1"/>
    <property type="molecule type" value="Genomic_DNA"/>
</dbReference>
<comment type="caution">
    <text evidence="1">The sequence shown here is derived from an EMBL/GenBank/DDBJ whole genome shotgun (WGS) entry which is preliminary data.</text>
</comment>
<dbReference type="EMBL" id="CATOUU010000336">
    <property type="protein sequence ID" value="CAI9925085.1"/>
    <property type="molecule type" value="Genomic_DNA"/>
</dbReference>
<evidence type="ECO:0000313" key="1">
    <source>
        <dbReference type="EMBL" id="CAI9925085.1"/>
    </source>
</evidence>
<sequence length="201" mass="23415">MLQLTKLNLSACGLNDISSLKFLINLKELNLSINDIDITQIYLIQHFKQLSILILNLCSLIDLIYLKPLINLKELDISMNNIVYLQPLQNLNSIVNLNTQFNKVLDVSVLKNHPNFSSYEVDYQDQPTQTETMFANKLRDLNAQVTLLRNMINYHSNFKSKMVLQNEKVINCLQHILYNSTQFIQKVVLQFQYLSTFPDFQ</sequence>
<name>A0AA86NS86_9EUKA</name>
<protein>
    <submittedName>
        <fullName evidence="1">DUF5011 domain-containing protein</fullName>
    </submittedName>
    <submittedName>
        <fullName evidence="2">DUF5011_domain-containing protein</fullName>
    </submittedName>
</protein>
<dbReference type="Gene3D" id="3.80.10.10">
    <property type="entry name" value="Ribonuclease Inhibitor"/>
    <property type="match status" value="1"/>
</dbReference>
<keyword evidence="3" id="KW-1185">Reference proteome</keyword>
<reference evidence="1" key="1">
    <citation type="submission" date="2023-06" db="EMBL/GenBank/DDBJ databases">
        <authorList>
            <person name="Kurt Z."/>
        </authorList>
    </citation>
    <scope>NUCLEOTIDE SEQUENCE</scope>
</reference>
<dbReference type="InterPro" id="IPR032675">
    <property type="entry name" value="LRR_dom_sf"/>
</dbReference>
<dbReference type="SUPFAM" id="SSF52058">
    <property type="entry name" value="L domain-like"/>
    <property type="match status" value="1"/>
</dbReference>
<dbReference type="PROSITE" id="PS51450">
    <property type="entry name" value="LRR"/>
    <property type="match status" value="2"/>
</dbReference>
<organism evidence="1">
    <name type="scientific">Hexamita inflata</name>
    <dbReference type="NCBI Taxonomy" id="28002"/>
    <lineage>
        <taxon>Eukaryota</taxon>
        <taxon>Metamonada</taxon>
        <taxon>Diplomonadida</taxon>
        <taxon>Hexamitidae</taxon>
        <taxon>Hexamitinae</taxon>
        <taxon>Hexamita</taxon>
    </lineage>
</organism>
<dbReference type="AlphaFoldDB" id="A0AA86NS86"/>
<dbReference type="Proteomes" id="UP001642409">
    <property type="component" value="Unassembled WGS sequence"/>
</dbReference>
<reference evidence="2 3" key="2">
    <citation type="submission" date="2024-07" db="EMBL/GenBank/DDBJ databases">
        <authorList>
            <person name="Akdeniz Z."/>
        </authorList>
    </citation>
    <scope>NUCLEOTIDE SEQUENCE [LARGE SCALE GENOMIC DNA]</scope>
</reference>
<proteinExistence type="predicted"/>
<accession>A0AA86NS86</accession>
<gene>
    <name evidence="1" type="ORF">HINF_LOCUS12730</name>
    <name evidence="2" type="ORF">HINF_LOCUS48662</name>
</gene>
<dbReference type="InterPro" id="IPR001611">
    <property type="entry name" value="Leu-rich_rpt"/>
</dbReference>